<dbReference type="RefSeq" id="XP_018996222.1">
    <property type="nucleotide sequence ID" value="XM_019135819.1"/>
</dbReference>
<dbReference type="Pfam" id="PF12330">
    <property type="entry name" value="Haspin_kinase"/>
    <property type="match status" value="1"/>
</dbReference>
<dbReference type="InterPro" id="IPR011009">
    <property type="entry name" value="Kinase-like_dom_sf"/>
</dbReference>
<comment type="catalytic activity">
    <reaction evidence="8">
        <text>L-seryl-[protein] + ATP = O-phospho-L-seryl-[protein] + ADP + H(+)</text>
        <dbReference type="Rhea" id="RHEA:17989"/>
        <dbReference type="Rhea" id="RHEA-COMP:9863"/>
        <dbReference type="Rhea" id="RHEA-COMP:11604"/>
        <dbReference type="ChEBI" id="CHEBI:15378"/>
        <dbReference type="ChEBI" id="CHEBI:29999"/>
        <dbReference type="ChEBI" id="CHEBI:30616"/>
        <dbReference type="ChEBI" id="CHEBI:83421"/>
        <dbReference type="ChEBI" id="CHEBI:456216"/>
        <dbReference type="EC" id="2.7.11.1"/>
    </reaction>
</comment>
<proteinExistence type="predicted"/>
<dbReference type="SUPFAM" id="SSF56112">
    <property type="entry name" value="Protein kinase-like (PK-like)"/>
    <property type="match status" value="1"/>
</dbReference>
<dbReference type="GeneID" id="30153559"/>
<evidence type="ECO:0000256" key="2">
    <source>
        <dbReference type="ARBA" id="ARBA00022527"/>
    </source>
</evidence>
<keyword evidence="2" id="KW-0723">Serine/threonine-protein kinase</keyword>
<dbReference type="GO" id="GO:0072354">
    <property type="term" value="F:histone H3T3 kinase activity"/>
    <property type="evidence" value="ECO:0007669"/>
    <property type="project" value="TreeGrafter"/>
</dbReference>
<dbReference type="AlphaFoldDB" id="A0A1E3HZU3"/>
<keyword evidence="3" id="KW-0808">Transferase</keyword>
<dbReference type="Gene3D" id="1.10.510.10">
    <property type="entry name" value="Transferase(Phosphotransferase) domain 1"/>
    <property type="match status" value="1"/>
</dbReference>
<evidence type="ECO:0000259" key="10">
    <source>
        <dbReference type="PROSITE" id="PS50011"/>
    </source>
</evidence>
<evidence type="ECO:0000256" key="1">
    <source>
        <dbReference type="ARBA" id="ARBA00012513"/>
    </source>
</evidence>
<comment type="catalytic activity">
    <reaction evidence="7">
        <text>L-threonyl-[protein] + ATP = O-phospho-L-threonyl-[protein] + ADP + H(+)</text>
        <dbReference type="Rhea" id="RHEA:46608"/>
        <dbReference type="Rhea" id="RHEA-COMP:11060"/>
        <dbReference type="Rhea" id="RHEA-COMP:11605"/>
        <dbReference type="ChEBI" id="CHEBI:15378"/>
        <dbReference type="ChEBI" id="CHEBI:30013"/>
        <dbReference type="ChEBI" id="CHEBI:30616"/>
        <dbReference type="ChEBI" id="CHEBI:61977"/>
        <dbReference type="ChEBI" id="CHEBI:456216"/>
        <dbReference type="EC" id="2.7.11.1"/>
    </reaction>
</comment>
<dbReference type="Proteomes" id="UP000094065">
    <property type="component" value="Unassembled WGS sequence"/>
</dbReference>
<keyword evidence="6" id="KW-0067">ATP-binding</keyword>
<dbReference type="OrthoDB" id="5327538at2759"/>
<organism evidence="11 12">
    <name type="scientific">Cryptococcus amylolentus CBS 6039</name>
    <dbReference type="NCBI Taxonomy" id="1295533"/>
    <lineage>
        <taxon>Eukaryota</taxon>
        <taxon>Fungi</taxon>
        <taxon>Dikarya</taxon>
        <taxon>Basidiomycota</taxon>
        <taxon>Agaricomycotina</taxon>
        <taxon>Tremellomycetes</taxon>
        <taxon>Tremellales</taxon>
        <taxon>Cryptococcaceae</taxon>
        <taxon>Cryptococcus</taxon>
    </lineage>
</organism>
<reference evidence="11 12" key="1">
    <citation type="submission" date="2016-06" db="EMBL/GenBank/DDBJ databases">
        <title>Evolution of pathogenesis and genome organization in the Tremellales.</title>
        <authorList>
            <person name="Cuomo C."/>
            <person name="Litvintseva A."/>
            <person name="Heitman J."/>
            <person name="Chen Y."/>
            <person name="Sun S."/>
            <person name="Springer D."/>
            <person name="Dromer F."/>
            <person name="Young S."/>
            <person name="Zeng Q."/>
            <person name="Chapman S."/>
            <person name="Gujja S."/>
            <person name="Saif S."/>
            <person name="Birren B."/>
        </authorList>
    </citation>
    <scope>NUCLEOTIDE SEQUENCE [LARGE SCALE GENOMIC DNA]</scope>
    <source>
        <strain evidence="11 12">CBS 6039</strain>
    </source>
</reference>
<dbReference type="Gene3D" id="3.30.200.20">
    <property type="entry name" value="Phosphorylase Kinase, domain 1"/>
    <property type="match status" value="1"/>
</dbReference>
<evidence type="ECO:0000313" key="12">
    <source>
        <dbReference type="Proteomes" id="UP000094065"/>
    </source>
</evidence>
<dbReference type="SMART" id="SM01331">
    <property type="entry name" value="DUF3635"/>
    <property type="match status" value="1"/>
</dbReference>
<keyword evidence="12" id="KW-1185">Reference proteome</keyword>
<dbReference type="PANTHER" id="PTHR24419:SF18">
    <property type="entry name" value="SERINE_THREONINE-PROTEIN KINASE HASPIN"/>
    <property type="match status" value="1"/>
</dbReference>
<protein>
    <recommendedName>
        <fullName evidence="1">non-specific serine/threonine protein kinase</fullName>
        <ecNumber evidence="1">2.7.11.1</ecNumber>
    </recommendedName>
</protein>
<dbReference type="InterPro" id="IPR024604">
    <property type="entry name" value="GSG2_C"/>
</dbReference>
<feature type="region of interest" description="Disordered" evidence="9">
    <location>
        <begin position="534"/>
        <end position="555"/>
    </location>
</feature>
<keyword evidence="5" id="KW-0418">Kinase</keyword>
<evidence type="ECO:0000313" key="11">
    <source>
        <dbReference type="EMBL" id="ODN81903.1"/>
    </source>
</evidence>
<sequence length="612" mass="67449">MSRTGVKVNTYGKKTKTQIISIHSDHDQQSSPAVRPLVARPVLQSKLSQDNYNVYSATPLAVRTLKGKASAKDYGTPTKLDQHLGKRDENTPIKVRAVGKANSPIFGQRKVPRKGLKPGILRTPPFASRVVKTIPSLEPPASPTVDRPVESVLTPKPATTALPAKPIVRRRLIFDGVAIPVASGHRLANMDRLSARMAQITITEDPSPRQEKAKGKAKATTDPVQKLVERCSIKAVHDFTTLLRDFPLLSSSAKAVVTKVGEASYSEVFGFSSPVDTESDPLVMKIIPLLSEPGDAEGDTPMPDCSDPEDVLREIEVTKHMSNVPGGGYVQFKGAYVVEGEYPRQLLKQWDTYKSTEGSASVRPSAFPSSQKYALIALSHSGQDLEAFRFDASRGWVQAAGIFWQTAKALAKAEQWADFEHRDLHEGQILISIDTSLQPTETLNYLSPTYTCLTTTIIDFGLSRLALPPHKTPTWSSLPEELYEGKGKQWDVYRSMKDRIDGDWEGFHAITNVLWLRYILQYILTSKSLRKPRVAPAASTKARRPRAPTPEKAANEQAHEMLQQVSKVLAWSLEGARRQGRRGAGETEEYGVDKMGDAAGIVAWGEKKGWIV</sequence>
<evidence type="ECO:0000256" key="4">
    <source>
        <dbReference type="ARBA" id="ARBA00022741"/>
    </source>
</evidence>
<dbReference type="GO" id="GO:0000278">
    <property type="term" value="P:mitotic cell cycle"/>
    <property type="evidence" value="ECO:0007669"/>
    <property type="project" value="TreeGrafter"/>
</dbReference>
<dbReference type="EC" id="2.7.11.1" evidence="1"/>
<dbReference type="InterPro" id="IPR000719">
    <property type="entry name" value="Prot_kinase_dom"/>
</dbReference>
<accession>A0A1E3HZU3</accession>
<dbReference type="STRING" id="1295533.A0A1E3HZU3"/>
<dbReference type="GO" id="GO:0005634">
    <property type="term" value="C:nucleus"/>
    <property type="evidence" value="ECO:0007669"/>
    <property type="project" value="TreeGrafter"/>
</dbReference>
<evidence type="ECO:0000256" key="7">
    <source>
        <dbReference type="ARBA" id="ARBA00047899"/>
    </source>
</evidence>
<evidence type="ECO:0000256" key="3">
    <source>
        <dbReference type="ARBA" id="ARBA00022679"/>
    </source>
</evidence>
<gene>
    <name evidence="11" type="ORF">L202_02250</name>
</gene>
<evidence type="ECO:0000256" key="6">
    <source>
        <dbReference type="ARBA" id="ARBA00022840"/>
    </source>
</evidence>
<keyword evidence="4" id="KW-0547">Nucleotide-binding</keyword>
<dbReference type="PANTHER" id="PTHR24419">
    <property type="entry name" value="INTERLEUKIN-1 RECEPTOR-ASSOCIATED KINASE"/>
    <property type="match status" value="1"/>
</dbReference>
<comment type="caution">
    <text evidence="11">The sequence shown here is derived from an EMBL/GenBank/DDBJ whole genome shotgun (WGS) entry which is preliminary data.</text>
</comment>
<name>A0A1E3HZU3_9TREE</name>
<evidence type="ECO:0000256" key="8">
    <source>
        <dbReference type="ARBA" id="ARBA00048679"/>
    </source>
</evidence>
<feature type="domain" description="Protein kinase" evidence="10">
    <location>
        <begin position="254"/>
        <end position="612"/>
    </location>
</feature>
<dbReference type="GO" id="GO:0005524">
    <property type="term" value="F:ATP binding"/>
    <property type="evidence" value="ECO:0007669"/>
    <property type="project" value="UniProtKB-KW"/>
</dbReference>
<evidence type="ECO:0000256" key="9">
    <source>
        <dbReference type="SAM" id="MobiDB-lite"/>
    </source>
</evidence>
<evidence type="ECO:0000256" key="5">
    <source>
        <dbReference type="ARBA" id="ARBA00022777"/>
    </source>
</evidence>
<dbReference type="GO" id="GO:0035556">
    <property type="term" value="P:intracellular signal transduction"/>
    <property type="evidence" value="ECO:0007669"/>
    <property type="project" value="TreeGrafter"/>
</dbReference>
<dbReference type="GO" id="GO:0005737">
    <property type="term" value="C:cytoplasm"/>
    <property type="evidence" value="ECO:0007669"/>
    <property type="project" value="TreeGrafter"/>
</dbReference>
<dbReference type="PROSITE" id="PS50011">
    <property type="entry name" value="PROTEIN_KINASE_DOM"/>
    <property type="match status" value="1"/>
</dbReference>
<dbReference type="EMBL" id="AWGJ01000003">
    <property type="protein sequence ID" value="ODN81903.1"/>
    <property type="molecule type" value="Genomic_DNA"/>
</dbReference>